<dbReference type="Gene3D" id="3.90.470.20">
    <property type="entry name" value="4'-phosphopantetheinyl transferase domain"/>
    <property type="match status" value="1"/>
</dbReference>
<dbReference type="EMBL" id="JAPDFR010000003">
    <property type="protein sequence ID" value="KAK0388535.1"/>
    <property type="molecule type" value="Genomic_DNA"/>
</dbReference>
<keyword evidence="2" id="KW-1185">Reference proteome</keyword>
<evidence type="ECO:0000313" key="2">
    <source>
        <dbReference type="Proteomes" id="UP001175261"/>
    </source>
</evidence>
<reference evidence="1" key="1">
    <citation type="submission" date="2022-10" db="EMBL/GenBank/DDBJ databases">
        <title>Determination and structural analysis of whole genome sequence of Sarocladium strictum F4-1.</title>
        <authorList>
            <person name="Hu L."/>
            <person name="Jiang Y."/>
        </authorList>
    </citation>
    <scope>NUCLEOTIDE SEQUENCE</scope>
    <source>
        <strain evidence="1">F4-1</strain>
    </source>
</reference>
<dbReference type="GO" id="GO:0008897">
    <property type="term" value="F:holo-[acyl-carrier-protein] synthase activity"/>
    <property type="evidence" value="ECO:0007669"/>
    <property type="project" value="InterPro"/>
</dbReference>
<sequence>MKPLRPFPLPICVGTDICQISRVFGIVVSGRGQRFVDRILTKEEQEREGERLRWVRGTKEREQERKKVEAGTKDFAFEALQKREPELWSLAAFLAGRFAAKEAAIKSHPHRHLTFHDVSVERLQPTGHGAKERLGSGPPVVRIKAEAGGEDDGSALVSISHDGDYATAVCIGYDDRR</sequence>
<organism evidence="1 2">
    <name type="scientific">Sarocladium strictum</name>
    <name type="common">Black bundle disease fungus</name>
    <name type="synonym">Acremonium strictum</name>
    <dbReference type="NCBI Taxonomy" id="5046"/>
    <lineage>
        <taxon>Eukaryota</taxon>
        <taxon>Fungi</taxon>
        <taxon>Dikarya</taxon>
        <taxon>Ascomycota</taxon>
        <taxon>Pezizomycotina</taxon>
        <taxon>Sordariomycetes</taxon>
        <taxon>Hypocreomycetidae</taxon>
        <taxon>Hypocreales</taxon>
        <taxon>Sarocladiaceae</taxon>
        <taxon>Sarocladium</taxon>
    </lineage>
</organism>
<gene>
    <name evidence="1" type="ORF">NLU13_4778</name>
</gene>
<comment type="caution">
    <text evidence="1">The sequence shown here is derived from an EMBL/GenBank/DDBJ whole genome shotgun (WGS) entry which is preliminary data.</text>
</comment>
<dbReference type="AlphaFoldDB" id="A0AA39L954"/>
<name>A0AA39L954_SARSR</name>
<dbReference type="InterPro" id="IPR037143">
    <property type="entry name" value="4-PPantetheinyl_Trfase_dom_sf"/>
</dbReference>
<dbReference type="SUPFAM" id="SSF56214">
    <property type="entry name" value="4'-phosphopantetheinyl transferase"/>
    <property type="match status" value="1"/>
</dbReference>
<dbReference type="Proteomes" id="UP001175261">
    <property type="component" value="Unassembled WGS sequence"/>
</dbReference>
<protein>
    <recommendedName>
        <fullName evidence="3">4'-phosphopantetheinyl transferase domain-containing protein</fullName>
    </recommendedName>
</protein>
<proteinExistence type="predicted"/>
<evidence type="ECO:0008006" key="3">
    <source>
        <dbReference type="Google" id="ProtNLM"/>
    </source>
</evidence>
<accession>A0AA39L954</accession>
<evidence type="ECO:0000313" key="1">
    <source>
        <dbReference type="EMBL" id="KAK0388535.1"/>
    </source>
</evidence>
<dbReference type="GO" id="GO:0000287">
    <property type="term" value="F:magnesium ion binding"/>
    <property type="evidence" value="ECO:0007669"/>
    <property type="project" value="InterPro"/>
</dbReference>